<reference evidence="1" key="1">
    <citation type="submission" date="2022-10" db="EMBL/GenBank/DDBJ databases">
        <title>Genome Sequence of Xylaria curta.</title>
        <authorList>
            <person name="Buettner E."/>
        </authorList>
    </citation>
    <scope>NUCLEOTIDE SEQUENCE</scope>
    <source>
        <strain evidence="1">Babe10</strain>
    </source>
</reference>
<sequence length="169" mass="17125">MKLLATLLSAMAASATVVVASPKSSESAREVALRLKVDSTGNGFLQLGVDGVLRAYSAGGGAILDAAPLSPLQIEELAARGRAIPKINAVMPDYTGVDGRNVPEAELLNPPPEVAAAVVARGLADLTSAASPLTRRQDCGNIICTGDGVCTSNGCVFCIFFVPGIGACV</sequence>
<accession>A0ACC1PRD1</accession>
<protein>
    <submittedName>
        <fullName evidence="1">Uncharacterized protein</fullName>
    </submittedName>
</protein>
<name>A0ACC1PRD1_9PEZI</name>
<organism evidence="1 2">
    <name type="scientific">Xylaria curta</name>
    <dbReference type="NCBI Taxonomy" id="42375"/>
    <lineage>
        <taxon>Eukaryota</taxon>
        <taxon>Fungi</taxon>
        <taxon>Dikarya</taxon>
        <taxon>Ascomycota</taxon>
        <taxon>Pezizomycotina</taxon>
        <taxon>Sordariomycetes</taxon>
        <taxon>Xylariomycetidae</taxon>
        <taxon>Xylariales</taxon>
        <taxon>Xylariaceae</taxon>
        <taxon>Xylaria</taxon>
    </lineage>
</organism>
<dbReference type="EMBL" id="JAPDGR010000053">
    <property type="protein sequence ID" value="KAJ2997597.1"/>
    <property type="molecule type" value="Genomic_DNA"/>
</dbReference>
<proteinExistence type="predicted"/>
<keyword evidence="2" id="KW-1185">Reference proteome</keyword>
<comment type="caution">
    <text evidence="1">The sequence shown here is derived from an EMBL/GenBank/DDBJ whole genome shotgun (WGS) entry which is preliminary data.</text>
</comment>
<evidence type="ECO:0000313" key="2">
    <source>
        <dbReference type="Proteomes" id="UP001143856"/>
    </source>
</evidence>
<gene>
    <name evidence="1" type="ORF">NUW58_g607</name>
</gene>
<dbReference type="Proteomes" id="UP001143856">
    <property type="component" value="Unassembled WGS sequence"/>
</dbReference>
<evidence type="ECO:0000313" key="1">
    <source>
        <dbReference type="EMBL" id="KAJ2997597.1"/>
    </source>
</evidence>